<accession>A0AAV9TZU8</accession>
<dbReference type="AlphaFoldDB" id="A0AAV9TZU8"/>
<organism evidence="1 2">
    <name type="scientific">Orbilia brochopaga</name>
    <dbReference type="NCBI Taxonomy" id="3140254"/>
    <lineage>
        <taxon>Eukaryota</taxon>
        <taxon>Fungi</taxon>
        <taxon>Dikarya</taxon>
        <taxon>Ascomycota</taxon>
        <taxon>Pezizomycotina</taxon>
        <taxon>Orbiliomycetes</taxon>
        <taxon>Orbiliales</taxon>
        <taxon>Orbiliaceae</taxon>
        <taxon>Orbilia</taxon>
    </lineage>
</organism>
<dbReference type="InterPro" id="IPR001611">
    <property type="entry name" value="Leu-rich_rpt"/>
</dbReference>
<comment type="caution">
    <text evidence="1">The sequence shown here is derived from an EMBL/GenBank/DDBJ whole genome shotgun (WGS) entry which is preliminary data.</text>
</comment>
<dbReference type="Gene3D" id="3.80.10.10">
    <property type="entry name" value="Ribonuclease Inhibitor"/>
    <property type="match status" value="1"/>
</dbReference>
<protein>
    <recommendedName>
        <fullName evidence="3">Leucine Rich Repeat domain protein</fullName>
    </recommendedName>
</protein>
<evidence type="ECO:0008006" key="3">
    <source>
        <dbReference type="Google" id="ProtNLM"/>
    </source>
</evidence>
<keyword evidence="2" id="KW-1185">Reference proteome</keyword>
<gene>
    <name evidence="1" type="ORF">TWF696_002771</name>
</gene>
<dbReference type="SUPFAM" id="SSF52047">
    <property type="entry name" value="RNI-like"/>
    <property type="match status" value="1"/>
</dbReference>
<evidence type="ECO:0000313" key="1">
    <source>
        <dbReference type="EMBL" id="KAK6332749.1"/>
    </source>
</evidence>
<dbReference type="InterPro" id="IPR032675">
    <property type="entry name" value="LRR_dom_sf"/>
</dbReference>
<dbReference type="PANTHER" id="PTHR13318:SF95">
    <property type="entry name" value="F-BOX PROTEIN YLR352W"/>
    <property type="match status" value="1"/>
</dbReference>
<dbReference type="EMBL" id="JAVHNQ010000014">
    <property type="protein sequence ID" value="KAK6332749.1"/>
    <property type="molecule type" value="Genomic_DNA"/>
</dbReference>
<evidence type="ECO:0000313" key="2">
    <source>
        <dbReference type="Proteomes" id="UP001375240"/>
    </source>
</evidence>
<dbReference type="GO" id="GO:0031146">
    <property type="term" value="P:SCF-dependent proteasomal ubiquitin-dependent protein catabolic process"/>
    <property type="evidence" value="ECO:0007669"/>
    <property type="project" value="TreeGrafter"/>
</dbReference>
<dbReference type="PANTHER" id="PTHR13318">
    <property type="entry name" value="PARTNER OF PAIRED, ISOFORM B-RELATED"/>
    <property type="match status" value="1"/>
</dbReference>
<dbReference type="Pfam" id="PF13516">
    <property type="entry name" value="LRR_6"/>
    <property type="match status" value="1"/>
</dbReference>
<name>A0AAV9TZU8_9PEZI</name>
<sequence>MGFHAKELSYESWEYEPESLPAETAPVAIAGGPVERPALPGADHTQQNVDNRAPIEKLPVEIYDQIFAHLIPQEPPSGYKKRNGDLSAVLKASRTLYAACLFTIFQHALVPHSPVYSKFLAQITAHPALGLLVRRMDFSQYTSVGLGRTGRMNMEMQNLTAKTLTLGLQHTRNLREYLAQEALGPDIDASVLEELFFNTPLLEAVDFCGASASRFKEAFTEVIHPWNPRLPASFSIQRLSLHECATLPTTVFTALLPRLPNLTHLDLSHTQVTDTALMSIPASAKITHLSLSKCARLKGDNVVTFLLDHPAVRNLKVLNLYYDASRYRLLSAVDVEDLLPNLPKSLVSLNLTGASISSEHIGLILPLVSRLEELSLGHTELAIEDVNAIFAPQWKSTLRYLDLTGVAAVTPNTLHYSTNPILACPGDLQVLELSEKNVTGCARLQATKRLGWSERSYGRRSWLVRDHEKGDQQVEEHREWKMGSTKWGNRKIACNWGEVGGIYAYYGRAR</sequence>
<dbReference type="GO" id="GO:0019005">
    <property type="term" value="C:SCF ubiquitin ligase complex"/>
    <property type="evidence" value="ECO:0007669"/>
    <property type="project" value="TreeGrafter"/>
</dbReference>
<proteinExistence type="predicted"/>
<dbReference type="Proteomes" id="UP001375240">
    <property type="component" value="Unassembled WGS sequence"/>
</dbReference>
<reference evidence="1 2" key="1">
    <citation type="submission" date="2019-10" db="EMBL/GenBank/DDBJ databases">
        <authorList>
            <person name="Palmer J.M."/>
        </authorList>
    </citation>
    <scope>NUCLEOTIDE SEQUENCE [LARGE SCALE GENOMIC DNA]</scope>
    <source>
        <strain evidence="1 2">TWF696</strain>
    </source>
</reference>